<dbReference type="AlphaFoldDB" id="A0A9P6VKW3"/>
<dbReference type="EMBL" id="VNKQ01000008">
    <property type="protein sequence ID" value="KAG0649462.1"/>
    <property type="molecule type" value="Genomic_DNA"/>
</dbReference>
<protein>
    <submittedName>
        <fullName evidence="1">Uncharacterized protein</fullName>
    </submittedName>
</protein>
<name>A0A9P6VKW3_9HELO</name>
<dbReference type="PANTHER" id="PTHR38116">
    <property type="entry name" value="CHROMOSOME 7, WHOLE GENOME SHOTGUN SEQUENCE"/>
    <property type="match status" value="1"/>
</dbReference>
<dbReference type="PANTHER" id="PTHR38116:SF1">
    <property type="entry name" value="BZIP DOMAIN-CONTAINING PROTEIN"/>
    <property type="match status" value="1"/>
</dbReference>
<sequence length="282" mass="31889">MPPSAQPVIEVVAMPQRSEIRSKSSTAMRRKLQNRLNQRAARELMRNPIGFSALLMQSRREAPTSDKLVSQGICIHPLQRHFLTQAPDFQSYMPTPLPADQKLLTLLHFNLVRALLRNVYLLGLNPDLMDDDILSPFLDTSGTTPDLQKLPPTLQPTHLQKTVPHHPEIDCFPFPRYRDNFLRAGTTIDETELCFDVLFGVEIDVHGNQVPRPPSQNCNDMGVGCGGRTGLIVWSDPWLQSSWEVEQDFASKYKGLLKGCDALIKSSNLWRQQRGEEPLVLD</sequence>
<keyword evidence="2" id="KW-1185">Reference proteome</keyword>
<evidence type="ECO:0000313" key="2">
    <source>
        <dbReference type="Proteomes" id="UP000785200"/>
    </source>
</evidence>
<reference evidence="1" key="1">
    <citation type="submission" date="2019-07" db="EMBL/GenBank/DDBJ databases">
        <title>Hyphodiscus hymeniophilus genome sequencing and assembly.</title>
        <authorList>
            <person name="Kramer G."/>
            <person name="Nodwell J."/>
        </authorList>
    </citation>
    <scope>NUCLEOTIDE SEQUENCE</scope>
    <source>
        <strain evidence="1">ATCC 34498</strain>
    </source>
</reference>
<evidence type="ECO:0000313" key="1">
    <source>
        <dbReference type="EMBL" id="KAG0649462.1"/>
    </source>
</evidence>
<proteinExistence type="predicted"/>
<dbReference type="InterPro" id="IPR021833">
    <property type="entry name" value="DUF3425"/>
</dbReference>
<dbReference type="OrthoDB" id="5973539at2759"/>
<organism evidence="1 2">
    <name type="scientific">Hyphodiscus hymeniophilus</name>
    <dbReference type="NCBI Taxonomy" id="353542"/>
    <lineage>
        <taxon>Eukaryota</taxon>
        <taxon>Fungi</taxon>
        <taxon>Dikarya</taxon>
        <taxon>Ascomycota</taxon>
        <taxon>Pezizomycotina</taxon>
        <taxon>Leotiomycetes</taxon>
        <taxon>Helotiales</taxon>
        <taxon>Hyphodiscaceae</taxon>
        <taxon>Hyphodiscus</taxon>
    </lineage>
</organism>
<dbReference type="Proteomes" id="UP000785200">
    <property type="component" value="Unassembled WGS sequence"/>
</dbReference>
<comment type="caution">
    <text evidence="1">The sequence shown here is derived from an EMBL/GenBank/DDBJ whole genome shotgun (WGS) entry which is preliminary data.</text>
</comment>
<accession>A0A9P6VKW3</accession>
<gene>
    <name evidence="1" type="ORF">D0Z07_4458</name>
</gene>
<dbReference type="Pfam" id="PF11905">
    <property type="entry name" value="DUF3425"/>
    <property type="match status" value="1"/>
</dbReference>